<reference evidence="7 8" key="1">
    <citation type="submission" date="2019-06" db="EMBL/GenBank/DDBJ databases">
        <title>Draft genome sequence of the filamentous fungus Phialemoniopsis curvata isolated from diesel fuel.</title>
        <authorList>
            <person name="Varaljay V.A."/>
            <person name="Lyon W.J."/>
            <person name="Crouch A.L."/>
            <person name="Drake C.E."/>
            <person name="Hollomon J.M."/>
            <person name="Nadeau L.J."/>
            <person name="Nunn H.S."/>
            <person name="Stevenson B.S."/>
            <person name="Bojanowski C.L."/>
            <person name="Crookes-Goodson W.J."/>
        </authorList>
    </citation>
    <scope>NUCLEOTIDE SEQUENCE [LARGE SCALE GENOMIC DNA]</scope>
    <source>
        <strain evidence="7 8">D216</strain>
    </source>
</reference>
<dbReference type="Gene3D" id="1.20.1250.20">
    <property type="entry name" value="MFS general substrate transporter like domains"/>
    <property type="match status" value="1"/>
</dbReference>
<feature type="transmembrane region" description="Helical" evidence="5">
    <location>
        <begin position="127"/>
        <end position="144"/>
    </location>
</feature>
<evidence type="ECO:0000313" key="7">
    <source>
        <dbReference type="EMBL" id="TPX12997.1"/>
    </source>
</evidence>
<feature type="transmembrane region" description="Helical" evidence="5">
    <location>
        <begin position="186"/>
        <end position="207"/>
    </location>
</feature>
<dbReference type="OrthoDB" id="5215911at2759"/>
<name>A0A507AZV1_9PEZI</name>
<dbReference type="InterPro" id="IPR020846">
    <property type="entry name" value="MFS_dom"/>
</dbReference>
<dbReference type="RefSeq" id="XP_030994708.1">
    <property type="nucleotide sequence ID" value="XM_031141297.1"/>
</dbReference>
<feature type="transmembrane region" description="Helical" evidence="5">
    <location>
        <begin position="97"/>
        <end position="115"/>
    </location>
</feature>
<feature type="transmembrane region" description="Helical" evidence="5">
    <location>
        <begin position="454"/>
        <end position="474"/>
    </location>
</feature>
<accession>A0A507AZV1</accession>
<organism evidence="7 8">
    <name type="scientific">Thyridium curvatum</name>
    <dbReference type="NCBI Taxonomy" id="1093900"/>
    <lineage>
        <taxon>Eukaryota</taxon>
        <taxon>Fungi</taxon>
        <taxon>Dikarya</taxon>
        <taxon>Ascomycota</taxon>
        <taxon>Pezizomycotina</taxon>
        <taxon>Sordariomycetes</taxon>
        <taxon>Sordariomycetidae</taxon>
        <taxon>Thyridiales</taxon>
        <taxon>Thyridiaceae</taxon>
        <taxon>Thyridium</taxon>
    </lineage>
</organism>
<evidence type="ECO:0000256" key="5">
    <source>
        <dbReference type="SAM" id="Phobius"/>
    </source>
</evidence>
<evidence type="ECO:0000256" key="2">
    <source>
        <dbReference type="ARBA" id="ARBA00022692"/>
    </source>
</evidence>
<feature type="transmembrane region" description="Helical" evidence="5">
    <location>
        <begin position="156"/>
        <end position="179"/>
    </location>
</feature>
<protein>
    <recommendedName>
        <fullName evidence="6">Major facilitator superfamily (MFS) profile domain-containing protein</fullName>
    </recommendedName>
</protein>
<keyword evidence="3 5" id="KW-1133">Transmembrane helix</keyword>
<dbReference type="PANTHER" id="PTHR23502:SF30">
    <property type="entry name" value="TRANSPORTER, PUTATIVE (AFU_ORTHOLOGUE AFUA_8G04702)-RELATED"/>
    <property type="match status" value="1"/>
</dbReference>
<dbReference type="InterPro" id="IPR036259">
    <property type="entry name" value="MFS_trans_sf"/>
</dbReference>
<dbReference type="GO" id="GO:0022857">
    <property type="term" value="F:transmembrane transporter activity"/>
    <property type="evidence" value="ECO:0007669"/>
    <property type="project" value="InterPro"/>
</dbReference>
<feature type="transmembrane region" description="Helical" evidence="5">
    <location>
        <begin position="59"/>
        <end position="77"/>
    </location>
</feature>
<dbReference type="AlphaFoldDB" id="A0A507AZV1"/>
<evidence type="ECO:0000256" key="3">
    <source>
        <dbReference type="ARBA" id="ARBA00022989"/>
    </source>
</evidence>
<dbReference type="EMBL" id="SKBQ01000038">
    <property type="protein sequence ID" value="TPX12997.1"/>
    <property type="molecule type" value="Genomic_DNA"/>
</dbReference>
<dbReference type="PANTHER" id="PTHR23502">
    <property type="entry name" value="MAJOR FACILITATOR SUPERFAMILY"/>
    <property type="match status" value="1"/>
</dbReference>
<dbReference type="GO" id="GO:0005886">
    <property type="term" value="C:plasma membrane"/>
    <property type="evidence" value="ECO:0007669"/>
    <property type="project" value="TreeGrafter"/>
</dbReference>
<feature type="transmembrane region" description="Helical" evidence="5">
    <location>
        <begin position="213"/>
        <end position="235"/>
    </location>
</feature>
<dbReference type="InParanoid" id="A0A507AZV1"/>
<evidence type="ECO:0000256" key="1">
    <source>
        <dbReference type="ARBA" id="ARBA00004141"/>
    </source>
</evidence>
<evidence type="ECO:0000259" key="6">
    <source>
        <dbReference type="PROSITE" id="PS50850"/>
    </source>
</evidence>
<dbReference type="Pfam" id="PF07690">
    <property type="entry name" value="MFS_1"/>
    <property type="match status" value="1"/>
</dbReference>
<sequence>MASAEAHAHGGVPGTIRLVDEIGSSTAEARSHHHGHIVLQPHPSADPEDPLNWSRTRKLMAVGMVYLYVFAIGIATAVQYSCLTDIADAQGLTVSNLNLGTGLMFLFLGWACLLWQPIAMSYGRRGVYIVSTVLSIIPMVWAPFSQGAGQWYAHRILLGIFAAPVESLPEVSVPDLFFAHERGHYMAVYAFVLFGSNFLAPFFAGFINDGAGWHWVMYFGALVLAVAAIIMFFFMEDTIYFRATSEGDESDSEKAEPSAEAQQAVQAQYPPARSYNQKLSFVTLLPGRPSPSQTLMKSWRALEILVFFPNILWAGLLYGTNLAWYNVMNGTMSTILGGAPYNFSPAMVGVAYLSPFVAGAISSLWSGWFTDTVALRLARRNGGIREPEHRLWTLAVSGLLSSVGLILWGVGASRGVHVAGLIFGIAFVTFGVVCGGAIALAYTVDCFKEITGESMITVIIIRNTLGFAFSYAINPWINNLGLQNCFISVSLIALVCTGTFLPMIWGGKRLRKLSARKYWFFVARERGTALY</sequence>
<feature type="transmembrane region" description="Helical" evidence="5">
    <location>
        <begin position="416"/>
        <end position="442"/>
    </location>
</feature>
<feature type="transmembrane region" description="Helical" evidence="5">
    <location>
        <begin position="391"/>
        <end position="410"/>
    </location>
</feature>
<evidence type="ECO:0000313" key="8">
    <source>
        <dbReference type="Proteomes" id="UP000319257"/>
    </source>
</evidence>
<dbReference type="STRING" id="1093900.A0A507AZV1"/>
<dbReference type="PROSITE" id="PS50850">
    <property type="entry name" value="MFS"/>
    <property type="match status" value="1"/>
</dbReference>
<feature type="transmembrane region" description="Helical" evidence="5">
    <location>
        <begin position="486"/>
        <end position="507"/>
    </location>
</feature>
<feature type="transmembrane region" description="Helical" evidence="5">
    <location>
        <begin position="345"/>
        <end position="370"/>
    </location>
</feature>
<gene>
    <name evidence="7" type="ORF">E0L32_006642</name>
</gene>
<feature type="domain" description="Major facilitator superfamily (MFS) profile" evidence="6">
    <location>
        <begin position="61"/>
        <end position="508"/>
    </location>
</feature>
<evidence type="ECO:0000256" key="4">
    <source>
        <dbReference type="ARBA" id="ARBA00023136"/>
    </source>
</evidence>
<dbReference type="InterPro" id="IPR011701">
    <property type="entry name" value="MFS"/>
</dbReference>
<proteinExistence type="predicted"/>
<dbReference type="SUPFAM" id="SSF103473">
    <property type="entry name" value="MFS general substrate transporter"/>
    <property type="match status" value="1"/>
</dbReference>
<comment type="subcellular location">
    <subcellularLocation>
        <location evidence="1">Membrane</location>
        <topology evidence="1">Multi-pass membrane protein</topology>
    </subcellularLocation>
</comment>
<comment type="caution">
    <text evidence="7">The sequence shown here is derived from an EMBL/GenBank/DDBJ whole genome shotgun (WGS) entry which is preliminary data.</text>
</comment>
<feature type="transmembrane region" description="Helical" evidence="5">
    <location>
        <begin position="304"/>
        <end position="325"/>
    </location>
</feature>
<dbReference type="GeneID" id="41974089"/>
<keyword evidence="4 5" id="KW-0472">Membrane</keyword>
<keyword evidence="8" id="KW-1185">Reference proteome</keyword>
<dbReference type="Proteomes" id="UP000319257">
    <property type="component" value="Unassembled WGS sequence"/>
</dbReference>
<keyword evidence="2 5" id="KW-0812">Transmembrane</keyword>